<dbReference type="Proteomes" id="UP000663889">
    <property type="component" value="Unassembled WGS sequence"/>
</dbReference>
<gene>
    <name evidence="1" type="ORF">RFH988_LOCUS10241</name>
    <name evidence="2" type="ORF">SEV965_LOCUS9434</name>
</gene>
<name>A0A814BAS7_9BILA</name>
<proteinExistence type="predicted"/>
<dbReference type="EMBL" id="CAJNOU010000367">
    <property type="protein sequence ID" value="CAF0974697.1"/>
    <property type="molecule type" value="Genomic_DNA"/>
</dbReference>
<dbReference type="EMBL" id="CAJNOO010000379">
    <property type="protein sequence ID" value="CAF0925527.1"/>
    <property type="molecule type" value="Genomic_DNA"/>
</dbReference>
<reference evidence="1" key="1">
    <citation type="submission" date="2021-02" db="EMBL/GenBank/DDBJ databases">
        <authorList>
            <person name="Nowell W R."/>
        </authorList>
    </citation>
    <scope>NUCLEOTIDE SEQUENCE</scope>
</reference>
<protein>
    <submittedName>
        <fullName evidence="1">Uncharacterized protein</fullName>
    </submittedName>
</protein>
<evidence type="ECO:0000313" key="2">
    <source>
        <dbReference type="EMBL" id="CAF0974697.1"/>
    </source>
</evidence>
<sequence length="321" mass="36069">MSDITNCLRGNVNASEISPRSSTSMHEMGFGRSVAWLDDQGTLAVLVYKSKNQTWSESEIHVFKNVSTYSNIDGDKPEFILPNNQQTFLPLPKTSFLLILAHSKNLLIFRDDRKYLYIPFTDAGSLPTLIEKNCEACVLKPKPSFHENLLENDLQTNLTQATIDPNLQPLRTPELKLRLMEENGNTLSNENLVWNLANKTDRNLQRFYHTTNARKASTESVTIEPSGSSSSQLITQYPLQSTMGSTVGTTLFSNHSDVEHLLEYFNKRLDASTDQIEQNFSISPPHSDGINHLHRDDALRAVIIASCTSTSIRCFVSDTTE</sequence>
<accession>A0A814BAS7</accession>
<organism evidence="1 3">
    <name type="scientific">Rotaria sordida</name>
    <dbReference type="NCBI Taxonomy" id="392033"/>
    <lineage>
        <taxon>Eukaryota</taxon>
        <taxon>Metazoa</taxon>
        <taxon>Spiralia</taxon>
        <taxon>Gnathifera</taxon>
        <taxon>Rotifera</taxon>
        <taxon>Eurotatoria</taxon>
        <taxon>Bdelloidea</taxon>
        <taxon>Philodinida</taxon>
        <taxon>Philodinidae</taxon>
        <taxon>Rotaria</taxon>
    </lineage>
</organism>
<dbReference type="Proteomes" id="UP000663882">
    <property type="component" value="Unassembled WGS sequence"/>
</dbReference>
<comment type="caution">
    <text evidence="1">The sequence shown here is derived from an EMBL/GenBank/DDBJ whole genome shotgun (WGS) entry which is preliminary data.</text>
</comment>
<evidence type="ECO:0000313" key="3">
    <source>
        <dbReference type="Proteomes" id="UP000663882"/>
    </source>
</evidence>
<dbReference type="AlphaFoldDB" id="A0A814BAS7"/>
<evidence type="ECO:0000313" key="1">
    <source>
        <dbReference type="EMBL" id="CAF0925527.1"/>
    </source>
</evidence>